<feature type="domain" description="Acyl-CoA thioesterase-like C-terminal" evidence="2">
    <location>
        <begin position="126"/>
        <end position="260"/>
    </location>
</feature>
<evidence type="ECO:0000313" key="4">
    <source>
        <dbReference type="Proteomes" id="UP000051213"/>
    </source>
</evidence>
<dbReference type="InterPro" id="IPR049450">
    <property type="entry name" value="ACOT8-like_C"/>
</dbReference>
<dbReference type="Pfam" id="PF13622">
    <property type="entry name" value="4HBT_3"/>
    <property type="match status" value="1"/>
</dbReference>
<reference evidence="3 4" key="1">
    <citation type="submission" date="2015-10" db="EMBL/GenBank/DDBJ databases">
        <title>Metagenome-Assembled Genomes uncover a global brackish microbiome.</title>
        <authorList>
            <person name="Hugerth L.W."/>
            <person name="Larsson J."/>
            <person name="Alneberg J."/>
            <person name="Lindh M.V."/>
            <person name="Legrand C."/>
            <person name="Pinhassi J."/>
            <person name="Andersson A.F."/>
        </authorList>
    </citation>
    <scope>NUCLEOTIDE SEQUENCE [LARGE SCALE GENOMIC DNA]</scope>
    <source>
        <strain evidence="3">BACL26 MAG-121220-bin70</strain>
    </source>
</reference>
<organism evidence="3 4">
    <name type="scientific">SAR92 bacterium BACL26 MAG-121220-bin70</name>
    <dbReference type="NCBI Taxonomy" id="1655626"/>
    <lineage>
        <taxon>Bacteria</taxon>
        <taxon>Pseudomonadati</taxon>
        <taxon>Pseudomonadota</taxon>
        <taxon>Gammaproteobacteria</taxon>
        <taxon>Cellvibrionales</taxon>
        <taxon>Porticoccaceae</taxon>
        <taxon>SAR92 clade</taxon>
    </lineage>
</organism>
<dbReference type="Pfam" id="PF20789">
    <property type="entry name" value="4HBT_3C"/>
    <property type="match status" value="1"/>
</dbReference>
<dbReference type="EMBL" id="LICA01000008">
    <property type="protein sequence ID" value="KRO97291.1"/>
    <property type="molecule type" value="Genomic_DNA"/>
</dbReference>
<proteinExistence type="predicted"/>
<dbReference type="SUPFAM" id="SSF54637">
    <property type="entry name" value="Thioesterase/thiol ester dehydrase-isomerase"/>
    <property type="match status" value="2"/>
</dbReference>
<dbReference type="InterPro" id="IPR049449">
    <property type="entry name" value="TesB_ACOT8-like_N"/>
</dbReference>
<name>A0A0R2UII9_9GAMM</name>
<dbReference type="AlphaFoldDB" id="A0A0R2UII9"/>
<dbReference type="Proteomes" id="UP000051213">
    <property type="component" value="Unassembled WGS sequence"/>
</dbReference>
<evidence type="ECO:0000313" key="3">
    <source>
        <dbReference type="EMBL" id="KRO97291.1"/>
    </source>
</evidence>
<evidence type="ECO:0000259" key="2">
    <source>
        <dbReference type="Pfam" id="PF20789"/>
    </source>
</evidence>
<protein>
    <submittedName>
        <fullName evidence="3">Acyl-CoA thioesterase</fullName>
    </submittedName>
</protein>
<gene>
    <name evidence="3" type="ORF">ABS24_01550</name>
</gene>
<accession>A0A0R2UII9</accession>
<evidence type="ECO:0000259" key="1">
    <source>
        <dbReference type="Pfam" id="PF13622"/>
    </source>
</evidence>
<dbReference type="InterPro" id="IPR042171">
    <property type="entry name" value="Acyl-CoA_hotdog"/>
</dbReference>
<comment type="caution">
    <text evidence="3">The sequence shown here is derived from an EMBL/GenBank/DDBJ whole genome shotgun (WGS) entry which is preliminary data.</text>
</comment>
<dbReference type="InterPro" id="IPR029069">
    <property type="entry name" value="HotDog_dom_sf"/>
</dbReference>
<sequence length="266" mass="29321">MNFQYYQNLVKQDLPLAIDSSWGQGRNAFGGLTSALVLTDIEKQTGLTDADLRTINIHFCGAVILEQPCQFTHRILSKGKSVIQVEGQLLQDGQVKTQVVACFGTKRQSSIQITPKPISPAKSVSDATKFPFNPGLTPQFAQYFDLRLTSGSAPFSGAIEGVIGGWMRFKEPTEVLNDSAMLVLIDAWPPAVLPMLTTHVPASTITWNLEFIQPRDALAKQDYLYYECKTVQADMGYAHTEAIICHPNGQLLALSRQLVGVYDKRA</sequence>
<dbReference type="Gene3D" id="2.40.160.210">
    <property type="entry name" value="Acyl-CoA thioesterase, double hotdog domain"/>
    <property type="match status" value="1"/>
</dbReference>
<feature type="domain" description="Acyl-CoA thioesterase-like N-terminal HotDog" evidence="1">
    <location>
        <begin position="19"/>
        <end position="104"/>
    </location>
</feature>